<sequence>MTERLEQRYCIRFCQKLGDSQGEIVRKIQTSFGGDAMGVTVEAFHVTKPKQLRSGASAFFDSRGVAHHEYAPRGQSSKSTTGMSSVAYLMLCDTKDRSCDQKTNGASITTMLQHIPRT</sequence>
<evidence type="ECO:0000313" key="2">
    <source>
        <dbReference type="Proteomes" id="UP001235939"/>
    </source>
</evidence>
<evidence type="ECO:0008006" key="3">
    <source>
        <dbReference type="Google" id="ProtNLM"/>
    </source>
</evidence>
<proteinExistence type="predicted"/>
<dbReference type="Proteomes" id="UP001235939">
    <property type="component" value="Chromosome X"/>
</dbReference>
<dbReference type="EMBL" id="CP092886">
    <property type="protein sequence ID" value="UYV83927.1"/>
    <property type="molecule type" value="Genomic_DNA"/>
</dbReference>
<keyword evidence="2" id="KW-1185">Reference proteome</keyword>
<protein>
    <recommendedName>
        <fullName evidence="3">Mos1 transposase HTH domain-containing protein</fullName>
    </recommendedName>
</protein>
<accession>A0ABY6LUW6</accession>
<organism evidence="1 2">
    <name type="scientific">Cordylochernes scorpioides</name>
    <dbReference type="NCBI Taxonomy" id="51811"/>
    <lineage>
        <taxon>Eukaryota</taxon>
        <taxon>Metazoa</taxon>
        <taxon>Ecdysozoa</taxon>
        <taxon>Arthropoda</taxon>
        <taxon>Chelicerata</taxon>
        <taxon>Arachnida</taxon>
        <taxon>Pseudoscorpiones</taxon>
        <taxon>Cheliferoidea</taxon>
        <taxon>Chernetidae</taxon>
        <taxon>Cordylochernes</taxon>
    </lineage>
</organism>
<name>A0ABY6LUW6_9ARAC</name>
<evidence type="ECO:0000313" key="1">
    <source>
        <dbReference type="EMBL" id="UYV83927.1"/>
    </source>
</evidence>
<reference evidence="1 2" key="1">
    <citation type="submission" date="2022-03" db="EMBL/GenBank/DDBJ databases">
        <title>A chromosomal length assembly of Cordylochernes scorpioides.</title>
        <authorList>
            <person name="Zeh D."/>
            <person name="Zeh J."/>
        </authorList>
    </citation>
    <scope>NUCLEOTIDE SEQUENCE [LARGE SCALE GENOMIC DNA]</scope>
    <source>
        <strain evidence="1">IN4F17</strain>
        <tissue evidence="1">Whole Body</tissue>
    </source>
</reference>
<gene>
    <name evidence="1" type="ORF">LAZ67_X000624</name>
</gene>